<dbReference type="Gene3D" id="3.50.30.50">
    <property type="entry name" value="Putative cyclase"/>
    <property type="match status" value="1"/>
</dbReference>
<sequence>MNPRSPGFASGLGSSWRIATPIRIRCWIVRPGLQRHPHRHSYWNQFSLNGNNHVPVRCPPCCRVAGLEADASPGDRRGQRPVARPDPSPDGGSRPLADLSPTADRTHLQPAALSWQRDRVADGVPHGTHVDAPRHFFLDGPGFDEIPLERLYGPGVVLRIEAEADQPITAETLARFDDQILPGDIVLLDTDWARRVADEAYEDHPYLTADAAEWLLDRGIRMLGVDFSTPDLGARLRPAGFDYPVHKILLGHGILIAEHLANLRPLAGHRIEAMLLGLPVAGSDGGPARAVARLA</sequence>
<evidence type="ECO:0008006" key="4">
    <source>
        <dbReference type="Google" id="ProtNLM"/>
    </source>
</evidence>
<organism evidence="2 3">
    <name type="scientific">Sphingomonas taxi</name>
    <dbReference type="NCBI Taxonomy" id="1549858"/>
    <lineage>
        <taxon>Bacteria</taxon>
        <taxon>Pseudomonadati</taxon>
        <taxon>Pseudomonadota</taxon>
        <taxon>Alphaproteobacteria</taxon>
        <taxon>Sphingomonadales</taxon>
        <taxon>Sphingomonadaceae</taxon>
        <taxon>Sphingomonas</taxon>
    </lineage>
</organism>
<dbReference type="PANTHER" id="PTHR31118">
    <property type="entry name" value="CYCLASE-LIKE PROTEIN 2"/>
    <property type="match status" value="1"/>
</dbReference>
<evidence type="ECO:0000256" key="1">
    <source>
        <dbReference type="SAM" id="MobiDB-lite"/>
    </source>
</evidence>
<dbReference type="Proteomes" id="UP000249229">
    <property type="component" value="Unassembled WGS sequence"/>
</dbReference>
<gene>
    <name evidence="2" type="ORF">DI544_11185</name>
</gene>
<dbReference type="PANTHER" id="PTHR31118:SF32">
    <property type="entry name" value="KYNURENINE FORMAMIDASE"/>
    <property type="match status" value="1"/>
</dbReference>
<dbReference type="InterPro" id="IPR037175">
    <property type="entry name" value="KFase_sf"/>
</dbReference>
<dbReference type="EMBL" id="QFQI01000008">
    <property type="protein sequence ID" value="PZQ59681.1"/>
    <property type="molecule type" value="Genomic_DNA"/>
</dbReference>
<evidence type="ECO:0000313" key="2">
    <source>
        <dbReference type="EMBL" id="PZQ59681.1"/>
    </source>
</evidence>
<accession>A0A2W5P1J3</accession>
<dbReference type="InterPro" id="IPR007325">
    <property type="entry name" value="KFase/CYL"/>
</dbReference>
<dbReference type="GO" id="GO:0019441">
    <property type="term" value="P:L-tryptophan catabolic process to kynurenine"/>
    <property type="evidence" value="ECO:0007669"/>
    <property type="project" value="InterPro"/>
</dbReference>
<dbReference type="Pfam" id="PF04199">
    <property type="entry name" value="Cyclase"/>
    <property type="match status" value="1"/>
</dbReference>
<name>A0A2W5P1J3_9SPHN</name>
<dbReference type="AlphaFoldDB" id="A0A2W5P1J3"/>
<dbReference type="SUPFAM" id="SSF102198">
    <property type="entry name" value="Putative cyclase"/>
    <property type="match status" value="1"/>
</dbReference>
<feature type="region of interest" description="Disordered" evidence="1">
    <location>
        <begin position="69"/>
        <end position="102"/>
    </location>
</feature>
<proteinExistence type="predicted"/>
<dbReference type="GO" id="GO:0004061">
    <property type="term" value="F:arylformamidase activity"/>
    <property type="evidence" value="ECO:0007669"/>
    <property type="project" value="InterPro"/>
</dbReference>
<reference evidence="2 3" key="1">
    <citation type="submission" date="2017-08" db="EMBL/GenBank/DDBJ databases">
        <title>Infants hospitalized years apart are colonized by the same room-sourced microbial strains.</title>
        <authorList>
            <person name="Brooks B."/>
            <person name="Olm M.R."/>
            <person name="Firek B.A."/>
            <person name="Baker R."/>
            <person name="Thomas B.C."/>
            <person name="Morowitz M.J."/>
            <person name="Banfield J.F."/>
        </authorList>
    </citation>
    <scope>NUCLEOTIDE SEQUENCE [LARGE SCALE GENOMIC DNA]</scope>
    <source>
        <strain evidence="2">S2_005_001_R1_22</strain>
    </source>
</reference>
<evidence type="ECO:0000313" key="3">
    <source>
        <dbReference type="Proteomes" id="UP000249229"/>
    </source>
</evidence>
<comment type="caution">
    <text evidence="2">The sequence shown here is derived from an EMBL/GenBank/DDBJ whole genome shotgun (WGS) entry which is preliminary data.</text>
</comment>
<protein>
    <recommendedName>
        <fullName evidence="4">Cyclase</fullName>
    </recommendedName>
</protein>